<dbReference type="EMBL" id="PKMF04000254">
    <property type="protein sequence ID" value="KAK7840800.1"/>
    <property type="molecule type" value="Genomic_DNA"/>
</dbReference>
<name>A0AAW0KMN7_QUESU</name>
<keyword evidence="2" id="KW-1185">Reference proteome</keyword>
<protein>
    <submittedName>
        <fullName evidence="1">Uncharacterized protein</fullName>
    </submittedName>
</protein>
<sequence length="59" mass="7089">MLREHNSLSLNNLLNEKDVMCHPRVDKMVFNKQNFDTYDIVLISKELLNENVNYDYEDI</sequence>
<evidence type="ECO:0000313" key="2">
    <source>
        <dbReference type="Proteomes" id="UP000237347"/>
    </source>
</evidence>
<proteinExistence type="predicted"/>
<organism evidence="1 2">
    <name type="scientific">Quercus suber</name>
    <name type="common">Cork oak</name>
    <dbReference type="NCBI Taxonomy" id="58331"/>
    <lineage>
        <taxon>Eukaryota</taxon>
        <taxon>Viridiplantae</taxon>
        <taxon>Streptophyta</taxon>
        <taxon>Embryophyta</taxon>
        <taxon>Tracheophyta</taxon>
        <taxon>Spermatophyta</taxon>
        <taxon>Magnoliopsida</taxon>
        <taxon>eudicotyledons</taxon>
        <taxon>Gunneridae</taxon>
        <taxon>Pentapetalae</taxon>
        <taxon>rosids</taxon>
        <taxon>fabids</taxon>
        <taxon>Fagales</taxon>
        <taxon>Fagaceae</taxon>
        <taxon>Quercus</taxon>
    </lineage>
</organism>
<dbReference type="AlphaFoldDB" id="A0AAW0KMN7"/>
<reference evidence="1 2" key="1">
    <citation type="journal article" date="2018" name="Sci. Data">
        <title>The draft genome sequence of cork oak.</title>
        <authorList>
            <person name="Ramos A.M."/>
            <person name="Usie A."/>
            <person name="Barbosa P."/>
            <person name="Barros P.M."/>
            <person name="Capote T."/>
            <person name="Chaves I."/>
            <person name="Simoes F."/>
            <person name="Abreu I."/>
            <person name="Carrasquinho I."/>
            <person name="Faro C."/>
            <person name="Guimaraes J.B."/>
            <person name="Mendonca D."/>
            <person name="Nobrega F."/>
            <person name="Rodrigues L."/>
            <person name="Saibo N.J.M."/>
            <person name="Varela M.C."/>
            <person name="Egas C."/>
            <person name="Matos J."/>
            <person name="Miguel C.M."/>
            <person name="Oliveira M.M."/>
            <person name="Ricardo C.P."/>
            <person name="Goncalves S."/>
        </authorList>
    </citation>
    <scope>NUCLEOTIDE SEQUENCE [LARGE SCALE GENOMIC DNA]</scope>
    <source>
        <strain evidence="2">cv. HL8</strain>
    </source>
</reference>
<comment type="caution">
    <text evidence="1">The sequence shown here is derived from an EMBL/GenBank/DDBJ whole genome shotgun (WGS) entry which is preliminary data.</text>
</comment>
<gene>
    <name evidence="1" type="ORF">CFP56_016234</name>
</gene>
<dbReference type="Proteomes" id="UP000237347">
    <property type="component" value="Unassembled WGS sequence"/>
</dbReference>
<accession>A0AAW0KMN7</accession>
<evidence type="ECO:0000313" key="1">
    <source>
        <dbReference type="EMBL" id="KAK7840800.1"/>
    </source>
</evidence>